<evidence type="ECO:0000256" key="4">
    <source>
        <dbReference type="ARBA" id="ARBA00022989"/>
    </source>
</evidence>
<dbReference type="InterPro" id="IPR039859">
    <property type="entry name" value="PFA4/ZDH16/20/ERF2-like"/>
</dbReference>
<dbReference type="InterPro" id="IPR001594">
    <property type="entry name" value="Palmitoyltrfase_DHHC"/>
</dbReference>
<keyword evidence="6 7" id="KW-0012">Acyltransferase</keyword>
<dbReference type="GO" id="GO:0016020">
    <property type="term" value="C:membrane"/>
    <property type="evidence" value="ECO:0007669"/>
    <property type="project" value="UniProtKB-SubCell"/>
</dbReference>
<comment type="subcellular location">
    <subcellularLocation>
        <location evidence="1">Membrane</location>
        <topology evidence="1">Multi-pass membrane protein</topology>
    </subcellularLocation>
</comment>
<dbReference type="Proteomes" id="UP000594262">
    <property type="component" value="Unplaced"/>
</dbReference>
<dbReference type="Pfam" id="PF01529">
    <property type="entry name" value="DHHC"/>
    <property type="match status" value="1"/>
</dbReference>
<proteinExistence type="inferred from homology"/>
<dbReference type="PANTHER" id="PTHR12246">
    <property type="entry name" value="PALMITOYLTRANSFERASE ZDHHC16"/>
    <property type="match status" value="1"/>
</dbReference>
<keyword evidence="2 7" id="KW-0808">Transferase</keyword>
<evidence type="ECO:0000259" key="9">
    <source>
        <dbReference type="Pfam" id="PF01529"/>
    </source>
</evidence>
<dbReference type="AlphaFoldDB" id="A0A7M5URV9"/>
<evidence type="ECO:0000313" key="11">
    <source>
        <dbReference type="Proteomes" id="UP000594262"/>
    </source>
</evidence>
<dbReference type="PROSITE" id="PS50216">
    <property type="entry name" value="DHHC"/>
    <property type="match status" value="1"/>
</dbReference>
<comment type="domain">
    <text evidence="7">The DHHC domain is required for palmitoyltransferase activity.</text>
</comment>
<accession>A0A7M5URV9</accession>
<evidence type="ECO:0000256" key="1">
    <source>
        <dbReference type="ARBA" id="ARBA00004141"/>
    </source>
</evidence>
<feature type="transmembrane region" description="Helical" evidence="7">
    <location>
        <begin position="176"/>
        <end position="202"/>
    </location>
</feature>
<dbReference type="EnsemblMetazoa" id="CLYHEMT001642.1">
    <property type="protein sequence ID" value="CLYHEMP001642.1"/>
    <property type="gene ID" value="CLYHEMG001642"/>
</dbReference>
<organism evidence="10 11">
    <name type="scientific">Clytia hemisphaerica</name>
    <dbReference type="NCBI Taxonomy" id="252671"/>
    <lineage>
        <taxon>Eukaryota</taxon>
        <taxon>Metazoa</taxon>
        <taxon>Cnidaria</taxon>
        <taxon>Hydrozoa</taxon>
        <taxon>Hydroidolina</taxon>
        <taxon>Leptothecata</taxon>
        <taxon>Obeliida</taxon>
        <taxon>Clytiidae</taxon>
        <taxon>Clytia</taxon>
    </lineage>
</organism>
<evidence type="ECO:0000313" key="10">
    <source>
        <dbReference type="EnsemblMetazoa" id="CLYHEMP001642.1"/>
    </source>
</evidence>
<reference evidence="10" key="1">
    <citation type="submission" date="2021-01" db="UniProtKB">
        <authorList>
            <consortium name="EnsemblMetazoa"/>
        </authorList>
    </citation>
    <scope>IDENTIFICATION</scope>
</reference>
<evidence type="ECO:0000256" key="6">
    <source>
        <dbReference type="ARBA" id="ARBA00023315"/>
    </source>
</evidence>
<feature type="compositionally biased region" description="Basic and acidic residues" evidence="8">
    <location>
        <begin position="386"/>
        <end position="412"/>
    </location>
</feature>
<dbReference type="Gene3D" id="2.30.30.40">
    <property type="entry name" value="SH3 Domains"/>
    <property type="match status" value="1"/>
</dbReference>
<feature type="region of interest" description="Disordered" evidence="8">
    <location>
        <begin position="372"/>
        <end position="412"/>
    </location>
</feature>
<feature type="domain" description="Palmitoyltransferase DHHC" evidence="9">
    <location>
        <begin position="82"/>
        <end position="217"/>
    </location>
</feature>
<evidence type="ECO:0000256" key="5">
    <source>
        <dbReference type="ARBA" id="ARBA00023136"/>
    </source>
</evidence>
<evidence type="ECO:0000256" key="2">
    <source>
        <dbReference type="ARBA" id="ARBA00022679"/>
    </source>
</evidence>
<dbReference type="EC" id="2.3.1.225" evidence="7"/>
<keyword evidence="11" id="KW-1185">Reference proteome</keyword>
<keyword evidence="3 7" id="KW-0812">Transmembrane</keyword>
<sequence length="412" mass="48196">MAPRLLHPGPIFALSIIGFCFLTSIITILSWLPPNNTKNILNGVIFHFWVLNILKNFFKASFMGPGHIEFKWKPKRKSDEKLLQYCECCEGYKAPRAHHCKTCKRCVMKMDHHCPWINNCVGHYNHKSFTYFLFFVVVGCSHAAVMMILCIIDHITSKNGYILLRVYEEAMIRMNHYLIIMLFFGIGLSVGCTLAVSFLLYYQVKSIVKNRTGIEDWIVEKAISRNKHIGRTFVYPYDLGKKENIKQVVLWSADYTGDGITWPVVKGCDQYTLTIEQLEQKDLKRDRMVPYHVTKSYSGTWCPLMLGCRVLYDCPWSDEARLKVNEGDTFFGSRHKKHWIYGERVLDEDSKEVQEHKLGELRRKKGWVPRVHLQPIDDKDEETSSDDDRRIEQLKKDKERTKKQGKESKKKR</sequence>
<feature type="transmembrane region" description="Helical" evidence="7">
    <location>
        <begin position="131"/>
        <end position="156"/>
    </location>
</feature>
<protein>
    <recommendedName>
        <fullName evidence="7">Palmitoyltransferase</fullName>
        <ecNumber evidence="7">2.3.1.225</ecNumber>
    </recommendedName>
</protein>
<dbReference type="OrthoDB" id="331948at2759"/>
<dbReference type="GeneID" id="136800741"/>
<evidence type="ECO:0000256" key="8">
    <source>
        <dbReference type="SAM" id="MobiDB-lite"/>
    </source>
</evidence>
<comment type="similarity">
    <text evidence="7">Belongs to the DHHC palmitoyltransferase family.</text>
</comment>
<keyword evidence="5 7" id="KW-0472">Membrane</keyword>
<evidence type="ECO:0000256" key="7">
    <source>
        <dbReference type="RuleBase" id="RU079119"/>
    </source>
</evidence>
<dbReference type="RefSeq" id="XP_066913499.1">
    <property type="nucleotide sequence ID" value="XM_067057398.1"/>
</dbReference>
<comment type="catalytic activity">
    <reaction evidence="7">
        <text>L-cysteinyl-[protein] + hexadecanoyl-CoA = S-hexadecanoyl-L-cysteinyl-[protein] + CoA</text>
        <dbReference type="Rhea" id="RHEA:36683"/>
        <dbReference type="Rhea" id="RHEA-COMP:10131"/>
        <dbReference type="Rhea" id="RHEA-COMP:11032"/>
        <dbReference type="ChEBI" id="CHEBI:29950"/>
        <dbReference type="ChEBI" id="CHEBI:57287"/>
        <dbReference type="ChEBI" id="CHEBI:57379"/>
        <dbReference type="ChEBI" id="CHEBI:74151"/>
        <dbReference type="EC" id="2.3.1.225"/>
    </reaction>
</comment>
<name>A0A7M5URV9_9CNID</name>
<dbReference type="GO" id="GO:0019706">
    <property type="term" value="F:protein-cysteine S-palmitoyltransferase activity"/>
    <property type="evidence" value="ECO:0007669"/>
    <property type="project" value="UniProtKB-EC"/>
</dbReference>
<feature type="transmembrane region" description="Helical" evidence="7">
    <location>
        <begin position="12"/>
        <end position="33"/>
    </location>
</feature>
<keyword evidence="4 7" id="KW-1133">Transmembrane helix</keyword>
<evidence type="ECO:0000256" key="3">
    <source>
        <dbReference type="ARBA" id="ARBA00022692"/>
    </source>
</evidence>